<organism evidence="4 5">
    <name type="scientific">Clonostachys solani</name>
    <dbReference type="NCBI Taxonomy" id="160281"/>
    <lineage>
        <taxon>Eukaryota</taxon>
        <taxon>Fungi</taxon>
        <taxon>Dikarya</taxon>
        <taxon>Ascomycota</taxon>
        <taxon>Pezizomycotina</taxon>
        <taxon>Sordariomycetes</taxon>
        <taxon>Hypocreomycetidae</taxon>
        <taxon>Hypocreales</taxon>
        <taxon>Bionectriaceae</taxon>
        <taxon>Clonostachys</taxon>
    </lineage>
</organism>
<evidence type="ECO:0000313" key="4">
    <source>
        <dbReference type="EMBL" id="CAH0046161.1"/>
    </source>
</evidence>
<dbReference type="Pfam" id="PF24883">
    <property type="entry name" value="NPHP3_N"/>
    <property type="match status" value="1"/>
</dbReference>
<dbReference type="SUPFAM" id="SSF48403">
    <property type="entry name" value="Ankyrin repeat"/>
    <property type="match status" value="1"/>
</dbReference>
<accession>A0A9N9W690</accession>
<keyword evidence="1" id="KW-0677">Repeat</keyword>
<evidence type="ECO:0000259" key="3">
    <source>
        <dbReference type="Pfam" id="PF24883"/>
    </source>
</evidence>
<reference evidence="5" key="1">
    <citation type="submission" date="2019-06" db="EMBL/GenBank/DDBJ databases">
        <authorList>
            <person name="Broberg M."/>
        </authorList>
    </citation>
    <scope>NUCLEOTIDE SEQUENCE [LARGE SCALE GENOMIC DNA]</scope>
</reference>
<evidence type="ECO:0000256" key="1">
    <source>
        <dbReference type="ARBA" id="ARBA00022737"/>
    </source>
</evidence>
<dbReference type="OrthoDB" id="1658288at2759"/>
<dbReference type="SUPFAM" id="SSF53474">
    <property type="entry name" value="alpha/beta-Hydrolases"/>
    <property type="match status" value="1"/>
</dbReference>
<proteinExistence type="predicted"/>
<dbReference type="InterPro" id="IPR036770">
    <property type="entry name" value="Ankyrin_rpt-contain_sf"/>
</dbReference>
<dbReference type="AlphaFoldDB" id="A0A9N9W690"/>
<gene>
    <name evidence="4" type="ORF">CSOL1703_00011889</name>
</gene>
<dbReference type="InterPro" id="IPR027417">
    <property type="entry name" value="P-loop_NTPase"/>
</dbReference>
<dbReference type="InterPro" id="IPR029058">
    <property type="entry name" value="AB_hydrolase_fold"/>
</dbReference>
<dbReference type="SUPFAM" id="SSF52540">
    <property type="entry name" value="P-loop containing nucleoside triphosphate hydrolases"/>
    <property type="match status" value="1"/>
</dbReference>
<evidence type="ECO:0000256" key="2">
    <source>
        <dbReference type="SAM" id="Coils"/>
    </source>
</evidence>
<dbReference type="Gene3D" id="3.40.50.300">
    <property type="entry name" value="P-loop containing nucleotide triphosphate hydrolases"/>
    <property type="match status" value="1"/>
</dbReference>
<dbReference type="Gene3D" id="1.25.40.20">
    <property type="entry name" value="Ankyrin repeat-containing domain"/>
    <property type="match status" value="1"/>
</dbReference>
<keyword evidence="2" id="KW-0175">Coiled coil</keyword>
<dbReference type="PANTHER" id="PTHR10039">
    <property type="entry name" value="AMELOGENIN"/>
    <property type="match status" value="1"/>
</dbReference>
<feature type="coiled-coil region" evidence="2">
    <location>
        <begin position="534"/>
        <end position="561"/>
    </location>
</feature>
<name>A0A9N9W690_9HYPO</name>
<evidence type="ECO:0000313" key="5">
    <source>
        <dbReference type="Proteomes" id="UP000775872"/>
    </source>
</evidence>
<dbReference type="Gene3D" id="3.40.50.1820">
    <property type="entry name" value="alpha/beta hydrolase"/>
    <property type="match status" value="1"/>
</dbReference>
<dbReference type="EMBL" id="CABFOC020000014">
    <property type="protein sequence ID" value="CAH0046161.1"/>
    <property type="molecule type" value="Genomic_DNA"/>
</dbReference>
<dbReference type="InterPro" id="IPR056884">
    <property type="entry name" value="NPHP3-like_N"/>
</dbReference>
<dbReference type="PANTHER" id="PTHR10039:SF5">
    <property type="entry name" value="NACHT DOMAIN-CONTAINING PROTEIN"/>
    <property type="match status" value="1"/>
</dbReference>
<keyword evidence="5" id="KW-1185">Reference proteome</keyword>
<comment type="caution">
    <text evidence="4">The sequence shown here is derived from an EMBL/GenBank/DDBJ whole genome shotgun (WGS) entry which is preliminary data.</text>
</comment>
<reference evidence="4 5" key="2">
    <citation type="submission" date="2021-10" db="EMBL/GenBank/DDBJ databases">
        <authorList>
            <person name="Piombo E."/>
        </authorList>
    </citation>
    <scope>NUCLEOTIDE SEQUENCE [LARGE SCALE GENOMIC DNA]</scope>
</reference>
<feature type="domain" description="Nephrocystin 3-like N-terminal" evidence="3">
    <location>
        <begin position="397"/>
        <end position="508"/>
    </location>
</feature>
<dbReference type="Proteomes" id="UP000775872">
    <property type="component" value="Unassembled WGS sequence"/>
</dbReference>
<protein>
    <recommendedName>
        <fullName evidence="3">Nephrocystin 3-like N-terminal domain-containing protein</fullName>
    </recommendedName>
</protein>
<sequence length="1197" mass="136056">MPPALRYISSCLRPKLMRFKVSIWLWATTQDAAPLLTQIISLLVLKRASSTQSLSARSDSVHQTDCIAISGLSSHAFGSWQPRGPDKSFMWIRDEIPRCIPGVRTIVYGYDSNLINTTSFQTIKDIARCFVHQLDPGGWNLESAKPLVFLAHSLGGLVLKQAIVLMANNKIPILEKIKGAIMFGVPNFGMEVSHLMAMTKHQANDALIQDLSRRNVGSYLKPLHESFDGLIFVRHILIYWAYETKETPTPKKLPNGKWNKDGPLALLVNPDSATCHHDVDDETVTIPIDEDHSNMVKFSRGNATLPAIIATLRRLCSGKYHDDSPMLTSQLHNLAGLPGHFQNEDKTPEFTYISYQDRSMVTEMDKLDKPAKNMYEELDSPELNIRIEQIENPYNDTFRWIFEQPVFCNWLQEGSGLFWIHGKPGSGKSTLMKYIYESENTWQLVHDWRRGSYGVREVRASFFFHYRGSSVQKSMEGLLRSLLIQLLSPELQVAKRRWQTRASLKASESTWVTQLKNANASLGQAERGEGGVDVEKFAGEKNEAEAELSDIGKELTSLAKEFGQVCVQPQHQFLLELSALFQEWGKDGFLNKLERALCYILDHDIMRMDLLLFFDALDEFDGHLDMISRFLKSLTQFRDASKTRVKVCFSSRPWETFKRHFLECPNLCMQDHTGHDIETYSVGTLLPYRISYPGILELTPIILGRANGVFLWVKLAINELVDILPRSTGPLLREKLEKRIYELPEDLDGFYQLIIERISSFYRQSTYVLLELVVRHKDDDKPLTLLYVWEAVRIALCSSYQKAASTLKNKEHEHSMGEGSENQRQKTDIAIWSGGLVETQQGFVQVMHQTVLEFVMRDSFKEMVLGNLANLVAENGHSYHFKYKCMLGVHDSKPEDGGIVAYHAEQAELTTGISQLDFIISLPVLIVIRLLGMDVFNNLETGLLSLVARYGLSLCLRDWTKRHPRQLDRLFQFEHSLLLISSLLYRPYNLPQFLSEPDKSRYYMRRVSMARGLLTSGYGVDHEPGLFNTMVLDICAIEGGEGTEADIPLQQLYEAIELFLEHGQDPNPEIRGYGPALHLGPPKLANRLLEYGADPNSLNLEDRTPLDYALDFQHIRPMGPQQTIQSRYSKCMLLIDAGGLPSKTNYNSWINALDLFERDGHDITALRESEAARKMDKLNQGTLASLLGWFARSSKAT</sequence>